<dbReference type="SUPFAM" id="SSF52317">
    <property type="entry name" value="Class I glutamine amidotransferase-like"/>
    <property type="match status" value="1"/>
</dbReference>
<gene>
    <name evidence="3" type="ORF">EDB81DRAFT_412293</name>
</gene>
<dbReference type="Gene3D" id="3.40.50.880">
    <property type="match status" value="1"/>
</dbReference>
<keyword evidence="3" id="KW-0315">Glutamine amidotransferase</keyword>
<reference evidence="3" key="1">
    <citation type="journal article" date="2021" name="Nat. Commun.">
        <title>Genetic determinants of endophytism in the Arabidopsis root mycobiome.</title>
        <authorList>
            <person name="Mesny F."/>
            <person name="Miyauchi S."/>
            <person name="Thiergart T."/>
            <person name="Pickel B."/>
            <person name="Atanasova L."/>
            <person name="Karlsson M."/>
            <person name="Huettel B."/>
            <person name="Barry K.W."/>
            <person name="Haridas S."/>
            <person name="Chen C."/>
            <person name="Bauer D."/>
            <person name="Andreopoulos W."/>
            <person name="Pangilinan J."/>
            <person name="LaButti K."/>
            <person name="Riley R."/>
            <person name="Lipzen A."/>
            <person name="Clum A."/>
            <person name="Drula E."/>
            <person name="Henrissat B."/>
            <person name="Kohler A."/>
            <person name="Grigoriev I.V."/>
            <person name="Martin F.M."/>
            <person name="Hacquard S."/>
        </authorList>
    </citation>
    <scope>NUCLEOTIDE SEQUENCE</scope>
    <source>
        <strain evidence="3">MPI-CAGE-AT-0147</strain>
    </source>
</reference>
<dbReference type="PANTHER" id="PTHR43130">
    <property type="entry name" value="ARAC-FAMILY TRANSCRIPTIONAL REGULATOR"/>
    <property type="match status" value="1"/>
</dbReference>
<dbReference type="Proteomes" id="UP000738349">
    <property type="component" value="Unassembled WGS sequence"/>
</dbReference>
<dbReference type="InterPro" id="IPR002818">
    <property type="entry name" value="DJ-1/PfpI"/>
</dbReference>
<dbReference type="PANTHER" id="PTHR43130:SF15">
    <property type="entry name" value="THIJ_PFPI FAMILY PROTEIN (AFU_ORTHOLOGUE AFUA_5G14240)"/>
    <property type="match status" value="1"/>
</dbReference>
<feature type="signal peptide" evidence="1">
    <location>
        <begin position="1"/>
        <end position="19"/>
    </location>
</feature>
<dbReference type="Pfam" id="PF01965">
    <property type="entry name" value="DJ-1_PfpI"/>
    <property type="match status" value="1"/>
</dbReference>
<feature type="domain" description="DJ-1/PfpI" evidence="2">
    <location>
        <begin position="69"/>
        <end position="235"/>
    </location>
</feature>
<feature type="chain" id="PRO_5040336866" evidence="1">
    <location>
        <begin position="20"/>
        <end position="282"/>
    </location>
</feature>
<keyword evidence="4" id="KW-1185">Reference proteome</keyword>
<comment type="caution">
    <text evidence="3">The sequence shown here is derived from an EMBL/GenBank/DDBJ whole genome shotgun (WGS) entry which is preliminary data.</text>
</comment>
<dbReference type="CDD" id="cd03139">
    <property type="entry name" value="GATase1_PfpI_2"/>
    <property type="match status" value="1"/>
</dbReference>
<sequence>MRISAYAVGIAALFTTAMASTIPHRLRDGLTAYDVNTNSSTTCVTPKEIPDLEGSEIRNIGMVLFRAFDMIDVFGTLEPFQLLSLTTQQLKLHLIAASLDPVTTQPLTMNPYNSSFFPVIQPTNTFDDDLDLDLLIVPGGPGARSPSLDKEIAYIKKMFPKVKILMTVCTGAGVAAQSGVMDGYMATTNKKAWAVMTAKGPNVNWVSPARFVIDGKVWSSSGVTSALDLVFNFIETYWGSEKSETIANTIEHVPLAVDDDPFAAISGVEPTVAKPCEESSCQ</sequence>
<evidence type="ECO:0000313" key="3">
    <source>
        <dbReference type="EMBL" id="KAH7157074.1"/>
    </source>
</evidence>
<proteinExistence type="predicted"/>
<keyword evidence="1" id="KW-0732">Signal</keyword>
<dbReference type="InterPro" id="IPR052158">
    <property type="entry name" value="INH-QAR"/>
</dbReference>
<dbReference type="InterPro" id="IPR029062">
    <property type="entry name" value="Class_I_gatase-like"/>
</dbReference>
<dbReference type="AlphaFoldDB" id="A0A9P9FAD6"/>
<name>A0A9P9FAD6_9HYPO</name>
<organism evidence="3 4">
    <name type="scientific">Dactylonectria macrodidyma</name>
    <dbReference type="NCBI Taxonomy" id="307937"/>
    <lineage>
        <taxon>Eukaryota</taxon>
        <taxon>Fungi</taxon>
        <taxon>Dikarya</taxon>
        <taxon>Ascomycota</taxon>
        <taxon>Pezizomycotina</taxon>
        <taxon>Sordariomycetes</taxon>
        <taxon>Hypocreomycetidae</taxon>
        <taxon>Hypocreales</taxon>
        <taxon>Nectriaceae</taxon>
        <taxon>Dactylonectria</taxon>
    </lineage>
</organism>
<evidence type="ECO:0000259" key="2">
    <source>
        <dbReference type="Pfam" id="PF01965"/>
    </source>
</evidence>
<protein>
    <submittedName>
        <fullName evidence="3">Class I glutamine amidotransferase-like protein</fullName>
    </submittedName>
</protein>
<evidence type="ECO:0000313" key="4">
    <source>
        <dbReference type="Proteomes" id="UP000738349"/>
    </source>
</evidence>
<dbReference type="EMBL" id="JAGMUV010000005">
    <property type="protein sequence ID" value="KAH7157074.1"/>
    <property type="molecule type" value="Genomic_DNA"/>
</dbReference>
<dbReference type="OrthoDB" id="543156at2759"/>
<evidence type="ECO:0000256" key="1">
    <source>
        <dbReference type="SAM" id="SignalP"/>
    </source>
</evidence>
<accession>A0A9P9FAD6</accession>